<evidence type="ECO:0000256" key="2">
    <source>
        <dbReference type="ARBA" id="ARBA00022990"/>
    </source>
</evidence>
<dbReference type="RefSeq" id="WP_110699533.1">
    <property type="nucleotide sequence ID" value="NZ_QJRO01000004.1"/>
</dbReference>
<dbReference type="InterPro" id="IPR038916">
    <property type="entry name" value="FAM118"/>
</dbReference>
<gene>
    <name evidence="3" type="ORF">DMX07_09555</name>
</gene>
<name>A0A2V4I1R7_9PSED</name>
<accession>A0A2V4I1R7</accession>
<dbReference type="PANTHER" id="PTHR28623:SF1">
    <property type="entry name" value="PROTEIN FAM118B"/>
    <property type="match status" value="1"/>
</dbReference>
<dbReference type="AlphaFoldDB" id="A0A2V4I1R7"/>
<dbReference type="EMBL" id="QJRO01000004">
    <property type="protein sequence ID" value="PYB83499.1"/>
    <property type="molecule type" value="Genomic_DNA"/>
</dbReference>
<evidence type="ECO:0000313" key="3">
    <source>
        <dbReference type="EMBL" id="PYB83499.1"/>
    </source>
</evidence>
<proteinExistence type="predicted"/>
<sequence length="1013" mass="114404">MDMNHPAVELEAAIKRIKPTKDTILVIGTGLSMALTNGDYKQLSWIGLIRSGFSYAVDLNKITQAKADTWLALLEGAPSTTEILHVAGLLSDILSEGDAFDYTAWLKKEFGEIEVRNNELAATIKALSEAGVKICTLNYDSLLEDVTTLMPVYMTDSDEVIEWFKGDRKGILHLHGHWKKPNSCILSKQNYQDTIKSSTRNFFQQHLTVFQNLVFVGCGGTFEDPNFDKTLGWLREELQSTKPATFALVKNSEVNKRKADPAWKNIVEPVGFGSEHSSLHPFLHGLFAHLLDQSPPTYPDLTGSNPIQRMEQGEKAASLDAIHFTLTPSPQAEGVRHGENYQAEQLLKNHRRLWLAADWGMGEEEFVAALIQRASTKPPKVYAVNIGNFIDKSSFTSQIEELIGDSFASFCSSLALVEHPYLLLKDAPFDSSVDKGKLHSELRGITDILTSYCPSLKIIVISRTLPDWRHEAVELTSLDGADTRAYIELHPLYQGGLGNDDFTQLHEHTTGVPQLIKEALGKLVVASLEDVISERSGSRVNLAGRFSDSIKALATSQEIEKRYAFSLLKSLSAFPYGEYLENIKRVDRTKKYTIAHVVILQREGFIYVEDQDKLGHTGTRGSKKRLIVTRAVRQWLIQETKPKEVAKINNQAYKLYFGDDWEVQKPSFHLIFKASDITEKSSEINNAKYFIVEIFAEGAKNPRWRTVGIDLASQFCATVSKKSYYKVVQDLYISLKPMLDDNEKKHLYWYFIYQCAQSLRMFDSKAAKDEALQMLLDCLEHLKEPKLEGSIKLHIAMIYSARKDHKNALEYATQAEKLTKGSIAMQAAHIALKNSNLATKEAEISKIQAKAKTKASTLYSNIALDRAEELAEGQAKVDALKAIVDYCHEHKDLYNHIRATLAHADTLLQVKGSLESKEISALISIYHHLHHDNLSNLHEKCHRVLWVAFERNNDFINLLQLFKYSSLYWRLRDNQKPELDALEKFRVLSLPSSLPERDPATSYYYGRLATIDN</sequence>
<comment type="caution">
    <text evidence="3">The sequence shown here is derived from an EMBL/GenBank/DDBJ whole genome shotgun (WGS) entry which is preliminary data.</text>
</comment>
<evidence type="ECO:0000256" key="1">
    <source>
        <dbReference type="ARBA" id="ARBA00022553"/>
    </source>
</evidence>
<dbReference type="Proteomes" id="UP000247620">
    <property type="component" value="Unassembled WGS sequence"/>
</dbReference>
<keyword evidence="2" id="KW-0007">Acetylation</keyword>
<keyword evidence="1" id="KW-0597">Phosphoprotein</keyword>
<dbReference type="PANTHER" id="PTHR28623">
    <property type="entry name" value="PROTEIN FAM118B"/>
    <property type="match status" value="1"/>
</dbReference>
<organism evidence="3 4">
    <name type="scientific">Pseudomonas soli</name>
    <dbReference type="NCBI Taxonomy" id="1306993"/>
    <lineage>
        <taxon>Bacteria</taxon>
        <taxon>Pseudomonadati</taxon>
        <taxon>Pseudomonadota</taxon>
        <taxon>Gammaproteobacteria</taxon>
        <taxon>Pseudomonadales</taxon>
        <taxon>Pseudomonadaceae</taxon>
        <taxon>Pseudomonas</taxon>
    </lineage>
</organism>
<reference evidence="3 4" key="1">
    <citation type="submission" date="2018-06" db="EMBL/GenBank/DDBJ databases">
        <title>Pseudomonas diversity within urban Lake Michigan freshwaters.</title>
        <authorList>
            <person name="Batrich M."/>
            <person name="Hatzopoulos T."/>
            <person name="Putonti C."/>
        </authorList>
    </citation>
    <scope>NUCLEOTIDE SEQUENCE [LARGE SCALE GENOMIC DNA]</scope>
    <source>
        <strain evidence="3 4">LBp-160603</strain>
    </source>
</reference>
<dbReference type="Pfam" id="PF13289">
    <property type="entry name" value="SIR2_2"/>
    <property type="match status" value="1"/>
</dbReference>
<evidence type="ECO:0000313" key="4">
    <source>
        <dbReference type="Proteomes" id="UP000247620"/>
    </source>
</evidence>
<protein>
    <submittedName>
        <fullName evidence="3">Uncharacterized protein</fullName>
    </submittedName>
</protein>